<feature type="signal peptide" evidence="1">
    <location>
        <begin position="1"/>
        <end position="23"/>
    </location>
</feature>
<organism evidence="2 3">
    <name type="scientific">Pseudovirgaria hyperparasitica</name>
    <dbReference type="NCBI Taxonomy" id="470096"/>
    <lineage>
        <taxon>Eukaryota</taxon>
        <taxon>Fungi</taxon>
        <taxon>Dikarya</taxon>
        <taxon>Ascomycota</taxon>
        <taxon>Pezizomycotina</taxon>
        <taxon>Dothideomycetes</taxon>
        <taxon>Dothideomycetes incertae sedis</taxon>
        <taxon>Acrospermales</taxon>
        <taxon>Acrospermaceae</taxon>
        <taxon>Pseudovirgaria</taxon>
    </lineage>
</organism>
<accession>A0A6A6WF27</accession>
<evidence type="ECO:0000313" key="2">
    <source>
        <dbReference type="EMBL" id="KAF2761428.1"/>
    </source>
</evidence>
<dbReference type="OrthoDB" id="1193027at2759"/>
<feature type="chain" id="PRO_5025609510" description="Osmotin, thaumatin-like protein" evidence="1">
    <location>
        <begin position="24"/>
        <end position="266"/>
    </location>
</feature>
<dbReference type="GeneID" id="54486341"/>
<gene>
    <name evidence="2" type="ORF">EJ05DRAFT_483796</name>
</gene>
<dbReference type="Proteomes" id="UP000799437">
    <property type="component" value="Unassembled WGS sequence"/>
</dbReference>
<protein>
    <recommendedName>
        <fullName evidence="4">Osmotin, thaumatin-like protein</fullName>
    </recommendedName>
</protein>
<evidence type="ECO:0008006" key="4">
    <source>
        <dbReference type="Google" id="ProtNLM"/>
    </source>
</evidence>
<dbReference type="EMBL" id="ML996567">
    <property type="protein sequence ID" value="KAF2761428.1"/>
    <property type="molecule type" value="Genomic_DNA"/>
</dbReference>
<dbReference type="Pfam" id="PF04681">
    <property type="entry name" value="Bys1"/>
    <property type="match status" value="1"/>
</dbReference>
<dbReference type="AlphaFoldDB" id="A0A6A6WF27"/>
<proteinExistence type="predicted"/>
<keyword evidence="3" id="KW-1185">Reference proteome</keyword>
<dbReference type="SUPFAM" id="SSF49870">
    <property type="entry name" value="Osmotin, thaumatin-like protein"/>
    <property type="match status" value="1"/>
</dbReference>
<dbReference type="InterPro" id="IPR006771">
    <property type="entry name" value="CetA-like"/>
</dbReference>
<keyword evidence="1" id="KW-0732">Signal</keyword>
<dbReference type="RefSeq" id="XP_033603879.1">
    <property type="nucleotide sequence ID" value="XM_033745287.1"/>
</dbReference>
<evidence type="ECO:0000256" key="1">
    <source>
        <dbReference type="SAM" id="SignalP"/>
    </source>
</evidence>
<reference evidence="2" key="1">
    <citation type="journal article" date="2020" name="Stud. Mycol.">
        <title>101 Dothideomycetes genomes: a test case for predicting lifestyles and emergence of pathogens.</title>
        <authorList>
            <person name="Haridas S."/>
            <person name="Albert R."/>
            <person name="Binder M."/>
            <person name="Bloem J."/>
            <person name="Labutti K."/>
            <person name="Salamov A."/>
            <person name="Andreopoulos B."/>
            <person name="Baker S."/>
            <person name="Barry K."/>
            <person name="Bills G."/>
            <person name="Bluhm B."/>
            <person name="Cannon C."/>
            <person name="Castanera R."/>
            <person name="Culley D."/>
            <person name="Daum C."/>
            <person name="Ezra D."/>
            <person name="Gonzalez J."/>
            <person name="Henrissat B."/>
            <person name="Kuo A."/>
            <person name="Liang C."/>
            <person name="Lipzen A."/>
            <person name="Lutzoni F."/>
            <person name="Magnuson J."/>
            <person name="Mondo S."/>
            <person name="Nolan M."/>
            <person name="Ohm R."/>
            <person name="Pangilinan J."/>
            <person name="Park H.-J."/>
            <person name="Ramirez L."/>
            <person name="Alfaro M."/>
            <person name="Sun H."/>
            <person name="Tritt A."/>
            <person name="Yoshinaga Y."/>
            <person name="Zwiers L.-H."/>
            <person name="Turgeon B."/>
            <person name="Goodwin S."/>
            <person name="Spatafora J."/>
            <person name="Crous P."/>
            <person name="Grigoriev I."/>
        </authorList>
    </citation>
    <scope>NUCLEOTIDE SEQUENCE</scope>
    <source>
        <strain evidence="2">CBS 121739</strain>
    </source>
</reference>
<evidence type="ECO:0000313" key="3">
    <source>
        <dbReference type="Proteomes" id="UP000799437"/>
    </source>
</evidence>
<sequence length="266" mass="29607">MPCLRSILILATTTTTLLTTTNALPHCGANQTASSEDPYCQTLPPDAIPAPITPPTPADGVPDIVIKSNCDFPVYLREVIAGTEQNSIHPFGPDGEDILITPGEVWTSMFYWPNLGISIKLSRDPWVVGEPQPLITQLEYTWEPEPQNLWYDISDIDCYDTRYPGEHGTDCPFFEDGVLLRSESECRVLKCFPLEDDCKDAYIYPNDDWETKCCTGKPVHLFADLCAKNVGEVMGVEEEEGAFFDDVDGEDPEARYLADQQADAVF</sequence>
<name>A0A6A6WF27_9PEZI</name>
<dbReference type="InterPro" id="IPR037176">
    <property type="entry name" value="Osmotin/thaumatin-like_sf"/>
</dbReference>